<comment type="cofactor">
    <cofactor evidence="10">
        <name>[2Fe-2S] cluster</name>
        <dbReference type="ChEBI" id="CHEBI:190135"/>
    </cofactor>
</comment>
<evidence type="ECO:0000259" key="13">
    <source>
        <dbReference type="PROSITE" id="PS51085"/>
    </source>
</evidence>
<dbReference type="InterPro" id="IPR050123">
    <property type="entry name" value="Prok_molybdopt-oxidoreductase"/>
</dbReference>
<evidence type="ECO:0000256" key="5">
    <source>
        <dbReference type="ARBA" id="ARBA00022723"/>
    </source>
</evidence>
<evidence type="ECO:0000256" key="12">
    <source>
        <dbReference type="RuleBase" id="RU004523"/>
    </source>
</evidence>
<comment type="catalytic activity">
    <reaction evidence="11">
        <text>a ubiquinone + NADH + 5 H(+)(in) = a ubiquinol + NAD(+) + 4 H(+)(out)</text>
        <dbReference type="Rhea" id="RHEA:29091"/>
        <dbReference type="Rhea" id="RHEA-COMP:9565"/>
        <dbReference type="Rhea" id="RHEA-COMP:9566"/>
        <dbReference type="ChEBI" id="CHEBI:15378"/>
        <dbReference type="ChEBI" id="CHEBI:16389"/>
        <dbReference type="ChEBI" id="CHEBI:17976"/>
        <dbReference type="ChEBI" id="CHEBI:57540"/>
        <dbReference type="ChEBI" id="CHEBI:57945"/>
        <dbReference type="EC" id="7.1.1.2"/>
    </reaction>
</comment>
<dbReference type="GO" id="GO:0046872">
    <property type="term" value="F:metal ion binding"/>
    <property type="evidence" value="ECO:0007669"/>
    <property type="project" value="UniProtKB-KW"/>
</dbReference>
<keyword evidence="16" id="KW-1185">Reference proteome</keyword>
<dbReference type="GO" id="GO:0042773">
    <property type="term" value="P:ATP synthesis coupled electron transport"/>
    <property type="evidence" value="ECO:0007669"/>
    <property type="project" value="InterPro"/>
</dbReference>
<organism evidence="16 17">
    <name type="scientific">Syphacia muris</name>
    <dbReference type="NCBI Taxonomy" id="451379"/>
    <lineage>
        <taxon>Eukaryota</taxon>
        <taxon>Metazoa</taxon>
        <taxon>Ecdysozoa</taxon>
        <taxon>Nematoda</taxon>
        <taxon>Chromadorea</taxon>
        <taxon>Rhabditida</taxon>
        <taxon>Spirurina</taxon>
        <taxon>Oxyuridomorpha</taxon>
        <taxon>Oxyuroidea</taxon>
        <taxon>Oxyuridae</taxon>
        <taxon>Syphacia</taxon>
    </lineage>
</organism>
<keyword evidence="8" id="KW-0411">Iron-sulfur</keyword>
<dbReference type="InterPro" id="IPR054351">
    <property type="entry name" value="NADH_UbQ_OxRdtase_ferredoxin"/>
</dbReference>
<feature type="domain" description="4Fe-4S His(Cys)3-ligated-type" evidence="15">
    <location>
        <begin position="117"/>
        <end position="156"/>
    </location>
</feature>
<comment type="similarity">
    <text evidence="2 12">Belongs to the complex I 75 kDa subunit family.</text>
</comment>
<dbReference type="GO" id="GO:0045271">
    <property type="term" value="C:respiratory chain complex I"/>
    <property type="evidence" value="ECO:0007669"/>
    <property type="project" value="UniProtKB-ARBA"/>
</dbReference>
<evidence type="ECO:0000256" key="10">
    <source>
        <dbReference type="ARBA" id="ARBA00034078"/>
    </source>
</evidence>
<dbReference type="FunFam" id="3.30.200.210:FF:000002">
    <property type="entry name" value="NADH-ubiquinone oxidoreductase 75 kDa subunit"/>
    <property type="match status" value="1"/>
</dbReference>
<sequence>MQRLFCGSLNSSLSALSKLRLAQKLQLRCIETTAASKSEKIEIYINDQKVLADPGMTILQACSLIGIDIPRFCYHDRLSIAGNCRMCLVEVEKSFKPVASCAMPVSKGMKIKTNSEVAKKAREGVMEFLLVNHPLDCPICDQGGECDLQDQSLMHGSDRGRLQVVYDGKRSVEDKNIGPLVKTVMTRCIQCTRCVRFANQVAGFQEFGTTGRGTDLQIGTYVEKFFASELSGNLIDVCPVGALTNKQYSFVARPWETRKTESVDVMDATGSNIVISHRTGEIFRIIPRLNEEINEEWIGDKTRFIVDGLKRQRLLFPMVKDAQGVLQPCSWEQALFKVASKLNEVSGEEMGAVAGALCDTEALVALKDLMNRFNCENVCIEEDFPSAYGGTDFRSNYTMADGLAEVENCDALLLVGTNPRYEAPVFNARIRKTFLQKDIDIAVIGGKIDLTYEYDYLGESASSLNQVLDGRSSFAKVKLFSAKRPMIVVGASCFSGKCGEAVFTKLHQIAEKLHKKCIDKNLKILNVLQRNASQVGALDVGYKPGVNSLRGKKVKLLYNLAADEGVISRKDLADNSFVIYQGHHGDVGAEMADLVLPGCAYTEKEAIFVNTEGRPQKAYPAVSPPGDAKLDWKIIRAVSEVAGKKLPYDDLKEMRNRIEEIAPHLLRYGKVQTGLVCKQNPSLSTVNGDNLVNIYKNVSEIYRIYLQDANVDASLKPAQFYLSDYYLTNSVARASPTMAECVKAAKDYQEKFGSNAL</sequence>
<dbReference type="InterPro" id="IPR036010">
    <property type="entry name" value="2Fe-2S_ferredoxin-like_sf"/>
</dbReference>
<dbReference type="Pfam" id="PF09326">
    <property type="entry name" value="NADH_dhqG_C"/>
    <property type="match status" value="1"/>
</dbReference>
<dbReference type="SMART" id="SM00929">
    <property type="entry name" value="NADH-G_4Fe-4S_3"/>
    <property type="match status" value="1"/>
</dbReference>
<dbReference type="PROSITE" id="PS51669">
    <property type="entry name" value="4FE4S_MOW_BIS_MGD"/>
    <property type="match status" value="1"/>
</dbReference>
<dbReference type="InterPro" id="IPR019574">
    <property type="entry name" value="NADH_UbQ_OxRdtase_Gsu_4Fe4S-bd"/>
</dbReference>
<evidence type="ECO:0000256" key="6">
    <source>
        <dbReference type="ARBA" id="ARBA00022967"/>
    </source>
</evidence>
<dbReference type="PANTHER" id="PTHR43105:SF13">
    <property type="entry name" value="NADH-UBIQUINONE OXIDOREDUCTASE 75 KDA SUBUNIT, MITOCHONDRIAL"/>
    <property type="match status" value="1"/>
</dbReference>
<evidence type="ECO:0000256" key="8">
    <source>
        <dbReference type="ARBA" id="ARBA00023014"/>
    </source>
</evidence>
<dbReference type="Pfam" id="PF10588">
    <property type="entry name" value="NADH-G_4Fe-4S_3"/>
    <property type="match status" value="1"/>
</dbReference>
<evidence type="ECO:0000256" key="7">
    <source>
        <dbReference type="ARBA" id="ARBA00023004"/>
    </source>
</evidence>
<name>A0A0N5AF79_9BILA</name>
<dbReference type="InterPro" id="IPR001041">
    <property type="entry name" value="2Fe-2S_ferredoxin-type"/>
</dbReference>
<dbReference type="AlphaFoldDB" id="A0A0N5AF79"/>
<evidence type="ECO:0000256" key="4">
    <source>
        <dbReference type="ARBA" id="ARBA00022485"/>
    </source>
</evidence>
<evidence type="ECO:0000256" key="2">
    <source>
        <dbReference type="ARBA" id="ARBA00005404"/>
    </source>
</evidence>
<dbReference type="CDD" id="cd02773">
    <property type="entry name" value="MopB_Res-Cmplx1_Nad11"/>
    <property type="match status" value="1"/>
</dbReference>
<dbReference type="Gene3D" id="3.40.50.740">
    <property type="match status" value="1"/>
</dbReference>
<dbReference type="FunFam" id="3.30.70.20:FF:000002">
    <property type="entry name" value="NADH-ubiquinone oxidoreductase 75 kDa subunit"/>
    <property type="match status" value="1"/>
</dbReference>
<feature type="domain" description="2Fe-2S ferredoxin-type" evidence="13">
    <location>
        <begin position="39"/>
        <end position="117"/>
    </location>
</feature>
<protein>
    <recommendedName>
        <fullName evidence="3">NADH-ubiquinone oxidoreductase 75 kDa subunit, mitochondrial</fullName>
    </recommendedName>
</protein>
<dbReference type="Pfam" id="PF13510">
    <property type="entry name" value="Fer2_4"/>
    <property type="match status" value="1"/>
</dbReference>
<dbReference type="Pfam" id="PF22117">
    <property type="entry name" value="Fer4_Nqo3"/>
    <property type="match status" value="1"/>
</dbReference>
<comment type="cofactor">
    <cofactor evidence="1">
        <name>[4Fe-4S] cluster</name>
        <dbReference type="ChEBI" id="CHEBI:49883"/>
    </cofactor>
</comment>
<dbReference type="Pfam" id="PF00384">
    <property type="entry name" value="Molybdopterin"/>
    <property type="match status" value="1"/>
</dbReference>
<dbReference type="Pfam" id="PF22151">
    <property type="entry name" value="Fer4_NDSU1"/>
    <property type="match status" value="1"/>
</dbReference>
<dbReference type="GO" id="GO:0051539">
    <property type="term" value="F:4 iron, 4 sulfur cluster binding"/>
    <property type="evidence" value="ECO:0007669"/>
    <property type="project" value="UniProtKB-KW"/>
</dbReference>
<evidence type="ECO:0000313" key="17">
    <source>
        <dbReference type="WBParaSite" id="SMUV_0000292001-mRNA-1"/>
    </source>
</evidence>
<dbReference type="Gene3D" id="3.10.20.740">
    <property type="match status" value="1"/>
</dbReference>
<evidence type="ECO:0000256" key="9">
    <source>
        <dbReference type="ARBA" id="ARBA00023027"/>
    </source>
</evidence>
<dbReference type="InterPro" id="IPR015405">
    <property type="entry name" value="NDUFS1-like_C"/>
</dbReference>
<proteinExistence type="inferred from homology"/>
<evidence type="ECO:0000256" key="1">
    <source>
        <dbReference type="ARBA" id="ARBA00001966"/>
    </source>
</evidence>
<accession>A0A0N5AF79</accession>
<dbReference type="PROSITE" id="PS00641">
    <property type="entry name" value="COMPLEX1_75K_1"/>
    <property type="match status" value="1"/>
</dbReference>
<dbReference type="PROSITE" id="PS00642">
    <property type="entry name" value="COMPLEX1_75K_2"/>
    <property type="match status" value="1"/>
</dbReference>
<evidence type="ECO:0000259" key="14">
    <source>
        <dbReference type="PROSITE" id="PS51669"/>
    </source>
</evidence>
<dbReference type="PANTHER" id="PTHR43105">
    <property type="entry name" value="RESPIRATORY NITRATE REDUCTASE"/>
    <property type="match status" value="1"/>
</dbReference>
<dbReference type="STRING" id="451379.A0A0N5AF79"/>
<feature type="domain" description="4Fe-4S Mo/W bis-MGD-type" evidence="14">
    <location>
        <begin position="257"/>
        <end position="313"/>
    </location>
</feature>
<dbReference type="GO" id="GO:0008137">
    <property type="term" value="F:NADH dehydrogenase (ubiquinone) activity"/>
    <property type="evidence" value="ECO:0007669"/>
    <property type="project" value="UniProtKB-EC"/>
</dbReference>
<dbReference type="InterPro" id="IPR006963">
    <property type="entry name" value="Mopterin_OxRdtase_4Fe-4S_dom"/>
</dbReference>
<dbReference type="GO" id="GO:0005743">
    <property type="term" value="C:mitochondrial inner membrane"/>
    <property type="evidence" value="ECO:0007669"/>
    <property type="project" value="UniProtKB-ARBA"/>
</dbReference>
<dbReference type="SUPFAM" id="SSF53706">
    <property type="entry name" value="Formate dehydrogenase/DMSO reductase, domains 1-3"/>
    <property type="match status" value="1"/>
</dbReference>
<dbReference type="InterPro" id="IPR000283">
    <property type="entry name" value="NADH_UbQ_OxRdtase_75kDa_su_CS"/>
</dbReference>
<dbReference type="Gene3D" id="3.30.200.210">
    <property type="match status" value="1"/>
</dbReference>
<dbReference type="NCBIfam" id="TIGR01973">
    <property type="entry name" value="NuoG"/>
    <property type="match status" value="1"/>
</dbReference>
<keyword evidence="9" id="KW-0520">NAD</keyword>
<dbReference type="PROSITE" id="PS00643">
    <property type="entry name" value="COMPLEX1_75K_3"/>
    <property type="match status" value="1"/>
</dbReference>
<dbReference type="InterPro" id="IPR006656">
    <property type="entry name" value="Mopterin_OxRdtase"/>
</dbReference>
<dbReference type="Gene3D" id="3.30.70.20">
    <property type="match status" value="1"/>
</dbReference>
<evidence type="ECO:0000256" key="3">
    <source>
        <dbReference type="ARBA" id="ARBA00013888"/>
    </source>
</evidence>
<dbReference type="PROSITE" id="PS51839">
    <property type="entry name" value="4FE4S_HC3"/>
    <property type="match status" value="1"/>
</dbReference>
<keyword evidence="7" id="KW-0408">Iron</keyword>
<dbReference type="InterPro" id="IPR010228">
    <property type="entry name" value="NADH_UbQ_OxRdtase_Gsu"/>
</dbReference>
<dbReference type="WBParaSite" id="SMUV_0000292001-mRNA-1">
    <property type="protein sequence ID" value="SMUV_0000292001-mRNA-1"/>
    <property type="gene ID" value="SMUV_0000292001"/>
</dbReference>
<dbReference type="GO" id="GO:0016651">
    <property type="term" value="F:oxidoreductase activity, acting on NAD(P)H"/>
    <property type="evidence" value="ECO:0007669"/>
    <property type="project" value="InterPro"/>
</dbReference>
<dbReference type="FunFam" id="3.10.20.740:FF:000001">
    <property type="entry name" value="NADH-quinone oxidoreductase subunit G"/>
    <property type="match status" value="1"/>
</dbReference>
<keyword evidence="4" id="KW-0004">4Fe-4S</keyword>
<dbReference type="SUPFAM" id="SSF54862">
    <property type="entry name" value="4Fe-4S ferredoxins"/>
    <property type="match status" value="1"/>
</dbReference>
<evidence type="ECO:0000313" key="16">
    <source>
        <dbReference type="Proteomes" id="UP000046393"/>
    </source>
</evidence>
<reference evidence="17" key="1">
    <citation type="submission" date="2017-02" db="UniProtKB">
        <authorList>
            <consortium name="WormBaseParasite"/>
        </authorList>
    </citation>
    <scope>IDENTIFICATION</scope>
</reference>
<evidence type="ECO:0000256" key="11">
    <source>
        <dbReference type="ARBA" id="ARBA00049551"/>
    </source>
</evidence>
<dbReference type="CDD" id="cd00207">
    <property type="entry name" value="fer2"/>
    <property type="match status" value="1"/>
</dbReference>
<dbReference type="Proteomes" id="UP000046393">
    <property type="component" value="Unplaced"/>
</dbReference>
<evidence type="ECO:0000259" key="15">
    <source>
        <dbReference type="PROSITE" id="PS51839"/>
    </source>
</evidence>
<dbReference type="PROSITE" id="PS51085">
    <property type="entry name" value="2FE2S_FER_2"/>
    <property type="match status" value="1"/>
</dbReference>
<keyword evidence="5" id="KW-0479">Metal-binding</keyword>
<keyword evidence="6" id="KW-1278">Translocase</keyword>
<dbReference type="SUPFAM" id="SSF54292">
    <property type="entry name" value="2Fe-2S ferredoxin-like"/>
    <property type="match status" value="1"/>
</dbReference>